<sequence length="159" mass="18292">MVLRKAFFTDSVVLLFCTVFMVFTGLGLVKGDEKEKSELAELMCKIDAYSKILDRLATYFSFDEVEKERKIYEDACTNLVLFCKTATTKFERPDDNKYQEFNQAMLKASENITAVLKDANRANSLEDMLWETGKLRQTCVTCHKHLDIHIGSDKHGEKK</sequence>
<evidence type="ECO:0000256" key="1">
    <source>
        <dbReference type="SAM" id="Phobius"/>
    </source>
</evidence>
<dbReference type="GO" id="GO:0020037">
    <property type="term" value="F:heme binding"/>
    <property type="evidence" value="ECO:0007669"/>
    <property type="project" value="InterPro"/>
</dbReference>
<dbReference type="GO" id="GO:0009055">
    <property type="term" value="F:electron transfer activity"/>
    <property type="evidence" value="ECO:0007669"/>
    <property type="project" value="InterPro"/>
</dbReference>
<keyword evidence="1" id="KW-0812">Transmembrane</keyword>
<evidence type="ECO:0000313" key="3">
    <source>
        <dbReference type="Proteomes" id="UP000189681"/>
    </source>
</evidence>
<gene>
    <name evidence="2" type="ORF">AYP45_06780</name>
</gene>
<dbReference type="EMBL" id="AYTS01000060">
    <property type="protein sequence ID" value="OOP56841.1"/>
    <property type="molecule type" value="Genomic_DNA"/>
</dbReference>
<dbReference type="AlphaFoldDB" id="A0A1V4AUV1"/>
<dbReference type="GO" id="GO:0005506">
    <property type="term" value="F:iron ion binding"/>
    <property type="evidence" value="ECO:0007669"/>
    <property type="project" value="InterPro"/>
</dbReference>
<proteinExistence type="predicted"/>
<feature type="transmembrane region" description="Helical" evidence="1">
    <location>
        <begin position="6"/>
        <end position="29"/>
    </location>
</feature>
<evidence type="ECO:0000313" key="2">
    <source>
        <dbReference type="EMBL" id="OOP56841.1"/>
    </source>
</evidence>
<accession>A0A1V4AUV1</accession>
<dbReference type="InterPro" id="IPR010980">
    <property type="entry name" value="Cyt_c/b562"/>
</dbReference>
<dbReference type="STRING" id="1004156.AYP45_06780"/>
<reference evidence="2 3" key="1">
    <citation type="journal article" date="2017" name="Water Res.">
        <title>Discovery and metagenomic analysis of an anammox bacterial enrichment related to Candidatus "Brocadia caroliniensis" in a full-scale glycerol-fed nitritation-denitritation separate centrate treatment process.</title>
        <authorList>
            <person name="Park H."/>
            <person name="Brotto A.C."/>
            <person name="van Loosdrecht M.C."/>
            <person name="Chandran K."/>
        </authorList>
    </citation>
    <scope>NUCLEOTIDE SEQUENCE [LARGE SCALE GENOMIC DNA]</scope>
    <source>
        <strain evidence="2">26THWARD</strain>
    </source>
</reference>
<dbReference type="GO" id="GO:0022900">
    <property type="term" value="P:electron transport chain"/>
    <property type="evidence" value="ECO:0007669"/>
    <property type="project" value="InterPro"/>
</dbReference>
<name>A0A1V4AUV1_9BACT</name>
<dbReference type="SUPFAM" id="SSF47175">
    <property type="entry name" value="Cytochromes"/>
    <property type="match status" value="1"/>
</dbReference>
<protein>
    <recommendedName>
        <fullName evidence="4">Cytochrome c</fullName>
    </recommendedName>
</protein>
<keyword evidence="1" id="KW-1133">Transmembrane helix</keyword>
<dbReference type="Proteomes" id="UP000189681">
    <property type="component" value="Unassembled WGS sequence"/>
</dbReference>
<comment type="caution">
    <text evidence="2">The sequence shown here is derived from an EMBL/GenBank/DDBJ whole genome shotgun (WGS) entry which is preliminary data.</text>
</comment>
<evidence type="ECO:0008006" key="4">
    <source>
        <dbReference type="Google" id="ProtNLM"/>
    </source>
</evidence>
<organism evidence="2 3">
    <name type="scientific">Candidatus Brocadia carolinensis</name>
    <dbReference type="NCBI Taxonomy" id="1004156"/>
    <lineage>
        <taxon>Bacteria</taxon>
        <taxon>Pseudomonadati</taxon>
        <taxon>Planctomycetota</taxon>
        <taxon>Candidatus Brocadiia</taxon>
        <taxon>Candidatus Brocadiales</taxon>
        <taxon>Candidatus Brocadiaceae</taxon>
        <taxon>Candidatus Brocadia</taxon>
    </lineage>
</organism>
<keyword evidence="1" id="KW-0472">Membrane</keyword>